<name>A0ACC0WP59_9STRA</name>
<organism evidence="1 2">
    <name type="scientific">Peronosclerospora sorghi</name>
    <dbReference type="NCBI Taxonomy" id="230839"/>
    <lineage>
        <taxon>Eukaryota</taxon>
        <taxon>Sar</taxon>
        <taxon>Stramenopiles</taxon>
        <taxon>Oomycota</taxon>
        <taxon>Peronosporomycetes</taxon>
        <taxon>Peronosporales</taxon>
        <taxon>Peronosporaceae</taxon>
        <taxon>Peronosclerospora</taxon>
    </lineage>
</organism>
<dbReference type="EMBL" id="CM047589">
    <property type="protein sequence ID" value="KAI9920527.1"/>
    <property type="molecule type" value="Genomic_DNA"/>
</dbReference>
<reference evidence="1 2" key="1">
    <citation type="journal article" date="2022" name="bioRxiv">
        <title>The genome of the oomycete Peronosclerospora sorghi, a cosmopolitan pathogen of maize and sorghum, is inflated with dispersed pseudogenes.</title>
        <authorList>
            <person name="Fletcher K."/>
            <person name="Martin F."/>
            <person name="Isakeit T."/>
            <person name="Cavanaugh K."/>
            <person name="Magill C."/>
            <person name="Michelmore R."/>
        </authorList>
    </citation>
    <scope>NUCLEOTIDE SEQUENCE [LARGE SCALE GENOMIC DNA]</scope>
    <source>
        <strain evidence="1">P6</strain>
    </source>
</reference>
<evidence type="ECO:0000313" key="2">
    <source>
        <dbReference type="Proteomes" id="UP001163321"/>
    </source>
</evidence>
<accession>A0ACC0WP59</accession>
<sequence>MLQFFIQLAYPLIIYIGEHWRLSPLQQSGAKDRYAALEFLANLATIPYELVHPYRDSVLRKLFLVMDDRKCPRMPDDVKENGTLPPRGRSCPSR</sequence>
<gene>
    <name evidence="1" type="ORF">PsorP6_015476</name>
</gene>
<evidence type="ECO:0000313" key="1">
    <source>
        <dbReference type="EMBL" id="KAI9920527.1"/>
    </source>
</evidence>
<proteinExistence type="predicted"/>
<keyword evidence="2" id="KW-1185">Reference proteome</keyword>
<dbReference type="Proteomes" id="UP001163321">
    <property type="component" value="Chromosome 10"/>
</dbReference>
<comment type="caution">
    <text evidence="1">The sequence shown here is derived from an EMBL/GenBank/DDBJ whole genome shotgun (WGS) entry which is preliminary data.</text>
</comment>
<protein>
    <submittedName>
        <fullName evidence="1">Uncharacterized protein</fullName>
    </submittedName>
</protein>